<dbReference type="SUPFAM" id="SSF51004">
    <property type="entry name" value="C-terminal (heme d1) domain of cytochrome cd1-nitrite reductase"/>
    <property type="match status" value="1"/>
</dbReference>
<dbReference type="Proteomes" id="UP000199546">
    <property type="component" value="Unassembled WGS sequence"/>
</dbReference>
<gene>
    <name evidence="2" type="ORF">SAMN05660657_00757</name>
</gene>
<dbReference type="InterPro" id="IPR015943">
    <property type="entry name" value="WD40/YVTN_repeat-like_dom_sf"/>
</dbReference>
<dbReference type="PANTHER" id="PTHR46928:SF1">
    <property type="entry name" value="MESENCHYME-SPECIFIC CELL SURFACE GLYCOPROTEIN"/>
    <property type="match status" value="1"/>
</dbReference>
<protein>
    <recommendedName>
        <fullName evidence="4">Lactonase, 7-bladed beta-propeller</fullName>
    </recommendedName>
</protein>
<reference evidence="3" key="1">
    <citation type="submission" date="2016-10" db="EMBL/GenBank/DDBJ databases">
        <authorList>
            <person name="Varghese N."/>
            <person name="Submissions S."/>
        </authorList>
    </citation>
    <scope>NUCLEOTIDE SEQUENCE [LARGE SCALE GENOMIC DNA]</scope>
    <source>
        <strain evidence="3">DSM 46136</strain>
    </source>
</reference>
<dbReference type="PANTHER" id="PTHR46928">
    <property type="entry name" value="MESENCHYME-SPECIFIC CELL SURFACE GLYCOPROTEIN"/>
    <property type="match status" value="1"/>
</dbReference>
<dbReference type="InterPro" id="IPR052956">
    <property type="entry name" value="Mesenchyme-surface_protein"/>
</dbReference>
<proteinExistence type="predicted"/>
<evidence type="ECO:0008006" key="4">
    <source>
        <dbReference type="Google" id="ProtNLM"/>
    </source>
</evidence>
<sequence length="192" mass="19699">MATFAVAGEVAEILAVTPDGRTVLHTDSAAGEVGLVDLSRPAQPRQLGTVPVDGEPTSVTVTRDGRYALVVVDTTDGASATPSGHLSVVELRTRTVVATRDLGGQPDSIALSPDGRYAAIAIENQRDEELVVDGVEGGLPQAPAGFLSVVELQGRPGHWPVGRVGLTGLPGALYPGTPSRSSSTSTGATWPR</sequence>
<dbReference type="STRING" id="1296565.SAMN05660657_00757"/>
<dbReference type="AlphaFoldDB" id="A0A1I6XZD5"/>
<dbReference type="EMBL" id="FPBA01000002">
    <property type="protein sequence ID" value="SFT43412.1"/>
    <property type="molecule type" value="Genomic_DNA"/>
</dbReference>
<dbReference type="InterPro" id="IPR011048">
    <property type="entry name" value="Haem_d1_sf"/>
</dbReference>
<feature type="compositionally biased region" description="Low complexity" evidence="1">
    <location>
        <begin position="175"/>
        <end position="192"/>
    </location>
</feature>
<organism evidence="2 3">
    <name type="scientific">Geodermatophilus amargosae</name>
    <dbReference type="NCBI Taxonomy" id="1296565"/>
    <lineage>
        <taxon>Bacteria</taxon>
        <taxon>Bacillati</taxon>
        <taxon>Actinomycetota</taxon>
        <taxon>Actinomycetes</taxon>
        <taxon>Geodermatophilales</taxon>
        <taxon>Geodermatophilaceae</taxon>
        <taxon>Geodermatophilus</taxon>
    </lineage>
</organism>
<feature type="region of interest" description="Disordered" evidence="1">
    <location>
        <begin position="172"/>
        <end position="192"/>
    </location>
</feature>
<name>A0A1I6XZD5_9ACTN</name>
<dbReference type="Gene3D" id="2.130.10.10">
    <property type="entry name" value="YVTN repeat-like/Quinoprotein amine dehydrogenase"/>
    <property type="match status" value="1"/>
</dbReference>
<evidence type="ECO:0000313" key="2">
    <source>
        <dbReference type="EMBL" id="SFT43412.1"/>
    </source>
</evidence>
<evidence type="ECO:0000256" key="1">
    <source>
        <dbReference type="SAM" id="MobiDB-lite"/>
    </source>
</evidence>
<keyword evidence="3" id="KW-1185">Reference proteome</keyword>
<accession>A0A1I6XZD5</accession>
<evidence type="ECO:0000313" key="3">
    <source>
        <dbReference type="Proteomes" id="UP000199546"/>
    </source>
</evidence>